<accession>A0A239JI23</accession>
<dbReference type="PANTHER" id="PTHR13914">
    <property type="entry name" value="PROLINE OXIDASE"/>
    <property type="match status" value="1"/>
</dbReference>
<dbReference type="InterPro" id="IPR015659">
    <property type="entry name" value="Proline_oxidase"/>
</dbReference>
<dbReference type="AlphaFoldDB" id="A0A239JI23"/>
<proteinExistence type="predicted"/>
<keyword evidence="4" id="KW-1185">Reference proteome</keyword>
<protein>
    <submittedName>
        <fullName evidence="3">L-proline dehydrogenase</fullName>
    </submittedName>
</protein>
<dbReference type="SUPFAM" id="SSF51730">
    <property type="entry name" value="FAD-linked oxidoreductase"/>
    <property type="match status" value="1"/>
</dbReference>
<evidence type="ECO:0000313" key="4">
    <source>
        <dbReference type="Proteomes" id="UP000198393"/>
    </source>
</evidence>
<evidence type="ECO:0000313" key="3">
    <source>
        <dbReference type="EMBL" id="SNT05459.1"/>
    </source>
</evidence>
<dbReference type="OrthoDB" id="1401444at2"/>
<dbReference type="PANTHER" id="PTHR13914:SF0">
    <property type="entry name" value="PROLINE DEHYDROGENASE 1, MITOCHONDRIAL"/>
    <property type="match status" value="1"/>
</dbReference>
<dbReference type="GO" id="GO:0071949">
    <property type="term" value="F:FAD binding"/>
    <property type="evidence" value="ECO:0007669"/>
    <property type="project" value="TreeGrafter"/>
</dbReference>
<dbReference type="GO" id="GO:0004657">
    <property type="term" value="F:proline dehydrogenase activity"/>
    <property type="evidence" value="ECO:0007669"/>
    <property type="project" value="InterPro"/>
</dbReference>
<dbReference type="RefSeq" id="WP_089356892.1">
    <property type="nucleotide sequence ID" value="NZ_FZPD01000003.1"/>
</dbReference>
<reference evidence="3 4" key="1">
    <citation type="submission" date="2017-06" db="EMBL/GenBank/DDBJ databases">
        <authorList>
            <person name="Kim H.J."/>
            <person name="Triplett B.A."/>
        </authorList>
    </citation>
    <scope>NUCLEOTIDE SEQUENCE [LARGE SCALE GENOMIC DNA]</scope>
    <source>
        <strain evidence="3 4">DSM 19307</strain>
    </source>
</reference>
<dbReference type="GO" id="GO:0010133">
    <property type="term" value="P:L-proline catabolic process to L-glutamate"/>
    <property type="evidence" value="ECO:0007669"/>
    <property type="project" value="TreeGrafter"/>
</dbReference>
<organism evidence="3 4">
    <name type="scientific">Ekhidna lutea</name>
    <dbReference type="NCBI Taxonomy" id="447679"/>
    <lineage>
        <taxon>Bacteria</taxon>
        <taxon>Pseudomonadati</taxon>
        <taxon>Bacteroidota</taxon>
        <taxon>Cytophagia</taxon>
        <taxon>Cytophagales</taxon>
        <taxon>Reichenbachiellaceae</taxon>
        <taxon>Ekhidna</taxon>
    </lineage>
</organism>
<evidence type="ECO:0000259" key="2">
    <source>
        <dbReference type="Pfam" id="PF01619"/>
    </source>
</evidence>
<name>A0A239JI23_EKHLU</name>
<dbReference type="InterPro" id="IPR002872">
    <property type="entry name" value="Proline_DH_dom"/>
</dbReference>
<gene>
    <name evidence="3" type="ORF">SAMN05421640_2185</name>
</gene>
<dbReference type="Gene3D" id="3.20.20.220">
    <property type="match status" value="1"/>
</dbReference>
<evidence type="ECO:0000256" key="1">
    <source>
        <dbReference type="ARBA" id="ARBA00023002"/>
    </source>
</evidence>
<dbReference type="InterPro" id="IPR029041">
    <property type="entry name" value="FAD-linked_oxidoreductase-like"/>
</dbReference>
<dbReference type="Pfam" id="PF01619">
    <property type="entry name" value="Pro_dh"/>
    <property type="match status" value="1"/>
</dbReference>
<keyword evidence="1" id="KW-0560">Oxidoreductase</keyword>
<dbReference type="EMBL" id="FZPD01000003">
    <property type="protein sequence ID" value="SNT05459.1"/>
    <property type="molecule type" value="Genomic_DNA"/>
</dbReference>
<dbReference type="Proteomes" id="UP000198393">
    <property type="component" value="Unassembled WGS sequence"/>
</dbReference>
<sequence length="392" mass="44876">MQSEPINFDDTATAFAYRTNGELKNSHFVFTSMSKPWMVKMGTVMTNLALKLKLPVKGIIKKTIFNQFCGGESIKDCSKMINRLGDHNVETILDYSVEGLKNEDGYNDTKEEALRVIDFASTNDHIPFCVLKLSGLGSTDLMTKAQAKEKLTEVEKTKLYNAELRVDEIVKKASSKGLMVMIDGEESWFQSFIDGVAYRMMEKYNKDRPVVYNTYQLYRHDMLDRLKRAQIEAEVNGYYLGAKLVRGAYMEKERDRAEEMGYESPIHKNKERVDKDYDEALRYCMQHIDKMGICAGTHNENSSKLLAQLMAEHGISNKDNRVFFGQLLGMSDNISFKLADMGYNVAKYVPYGPVEKVLPYLFRRAEENTSIAGQSGREYTLVKKELRRRKSA</sequence>
<feature type="domain" description="Proline dehydrogenase" evidence="2">
    <location>
        <begin position="78"/>
        <end position="375"/>
    </location>
</feature>